<dbReference type="CDD" id="cd22422">
    <property type="entry name" value="KH-I_BICC1_rpt3"/>
    <property type="match status" value="1"/>
</dbReference>
<dbReference type="CDD" id="cd22420">
    <property type="entry name" value="KH-I_BICC1_rpt1"/>
    <property type="match status" value="1"/>
</dbReference>
<dbReference type="SMART" id="SM00454">
    <property type="entry name" value="SAM"/>
    <property type="match status" value="1"/>
</dbReference>
<feature type="compositionally biased region" description="Basic and acidic residues" evidence="6">
    <location>
        <begin position="1"/>
        <end position="15"/>
    </location>
</feature>
<evidence type="ECO:0000256" key="3">
    <source>
        <dbReference type="ARBA" id="ARBA00022737"/>
    </source>
</evidence>
<keyword evidence="3" id="KW-0677">Repeat</keyword>
<dbReference type="InterPro" id="IPR037974">
    <property type="entry name" value="BICC1_SAM_dom"/>
</dbReference>
<keyword evidence="4 5" id="KW-0694">RNA-binding</keyword>
<feature type="compositionally biased region" description="Polar residues" evidence="6">
    <location>
        <begin position="775"/>
        <end position="788"/>
    </location>
</feature>
<feature type="domain" description="SAM" evidence="7">
    <location>
        <begin position="939"/>
        <end position="1002"/>
    </location>
</feature>
<dbReference type="SUPFAM" id="SSF47769">
    <property type="entry name" value="SAM/Pointed domain"/>
    <property type="match status" value="1"/>
</dbReference>
<sequence length="1046" mass="113892">MRPSDNKNAKMERGENISSDNMKDLSSPSDANVETASLQSGGSNEETIELDPDMIEERFRVDRRKLEQMLLLEDGEGETAEEFFLKVMEDSNVQITWPSKLKIGAKSKKDPHIKVMGRPEDVNQAKEQVMTVLDTKSNRVTLKMDVSHTEHSHVIGKGGNQIKAVMQDTGCHIHFPDSNRSSQGEKSNQVSIAGQPLGVEQARVKIRDLLPLVYMFELPVTGVLQPIPDPQSQPIQHIQDTYNVTVTIKQRPKVYVTTVIVRGQISNAKATKEATTLLVEHLTGTLGGTLPVSMQMEIAPQHHLFIIGRGGMNIKHIMQRTGATIHFPEQTTVTPQRKGTVYLTGSIESIFQARQQLIDCLPLVLMFDMKEDQETIDQSRITRLMEQLDVFISIKPKPKQPSKSVIVKSIERNAPNLHKARRILLGLEQDGLLLTNNNPTAASLGLTGLGMFGHNMLSINTANPLLMYNVANSSPTTPPSPRIIQNLQSPRTAWTTTGAFTGVYSPMMVVTGPPPGFTQTVPTTSNLTNQQSQQNLYSQCNGGPNKNTGSNQRTPNSSEKGPSSTSSSVESPSLQSPALSPCQSPIDLLNKDTSNINTLLNNDTSNMNTLLNKDVSHMNGSLNNDSTSLNGPLSTTSLNGPLNTTSLNGPLNTTSLNGPINADSVDLRNLSSGHNYVDIVMNKKTSPSNSCTASDLFGLNKPMSPDLDNGGNLYNLAKHISPSNSGNGADLFGLAHPSQAAMMLAGKRPSHPSPFSNTGSRSSESGADSDTSSENKISPDQSTSSLFSSPIMPRASPIMPRATNGLPPGLNIKPENYEHKKLLATKAVQKKPEGESRTPTDFWSGLGFSKSMPDSAIRDQLANSYTKYKGPTMGTMYENNVGEDEDRDPWKDSKSHTPYNPPVNAAPGEYSPRRKTPEYGISDTGSNLPPQTPVNSTPTPATDLAELFCTLGLGKYTDLFTQQEIDLATFLTLSDQDLKELGISTFGARRKMLLAIADLHKRCSQFSVPPGANNAYRESRPTMTPPSAPPILRRIDRDIASQSGRW</sequence>
<dbReference type="InterPro" id="IPR004088">
    <property type="entry name" value="KH_dom_type_1"/>
</dbReference>
<dbReference type="InterPro" id="IPR047549">
    <property type="entry name" value="BICC1_KH-I_rpt1"/>
</dbReference>
<evidence type="ECO:0000256" key="2">
    <source>
        <dbReference type="ARBA" id="ARBA00022473"/>
    </source>
</evidence>
<dbReference type="CDD" id="cd22421">
    <property type="entry name" value="KH-I_BICC1_rpt2"/>
    <property type="match status" value="1"/>
</dbReference>
<dbReference type="InterPro" id="IPR047553">
    <property type="entry name" value="BICC1_KH-I_rpt3"/>
</dbReference>
<dbReference type="SMART" id="SM00322">
    <property type="entry name" value="KH"/>
    <property type="match status" value="2"/>
</dbReference>
<dbReference type="Proteomes" id="UP000749559">
    <property type="component" value="Unassembled WGS sequence"/>
</dbReference>
<feature type="compositionally biased region" description="Polar residues" evidence="6">
    <location>
        <begin position="923"/>
        <end position="939"/>
    </location>
</feature>
<comment type="caution">
    <text evidence="8">The sequence shown here is derived from an EMBL/GenBank/DDBJ whole genome shotgun (WGS) entry which is preliminary data.</text>
</comment>
<dbReference type="GO" id="GO:0003723">
    <property type="term" value="F:RNA binding"/>
    <property type="evidence" value="ECO:0007669"/>
    <property type="project" value="UniProtKB-UniRule"/>
</dbReference>
<dbReference type="EMBL" id="CAIIXF020000009">
    <property type="protein sequence ID" value="CAH1793905.1"/>
    <property type="molecule type" value="Genomic_DNA"/>
</dbReference>
<dbReference type="PANTHER" id="PTHR10627:SF69">
    <property type="entry name" value="PROTEIN BICAUDAL C"/>
    <property type="match status" value="1"/>
</dbReference>
<dbReference type="SUPFAM" id="SSF54791">
    <property type="entry name" value="Eukaryotic type KH-domain (KH-domain type I)"/>
    <property type="match status" value="2"/>
</dbReference>
<evidence type="ECO:0000313" key="8">
    <source>
        <dbReference type="EMBL" id="CAH1793905.1"/>
    </source>
</evidence>
<dbReference type="InterPro" id="IPR001660">
    <property type="entry name" value="SAM"/>
</dbReference>
<feature type="region of interest" description="Disordered" evidence="6">
    <location>
        <begin position="745"/>
        <end position="814"/>
    </location>
</feature>
<dbReference type="Pfam" id="PF24234">
    <property type="entry name" value="KH_BICC1_1st"/>
    <property type="match status" value="1"/>
</dbReference>
<dbReference type="FunFam" id="3.30.310.270:FF:000002">
    <property type="entry name" value="BicC family RNA binding protein 1"/>
    <property type="match status" value="1"/>
</dbReference>
<gene>
    <name evidence="8" type="ORF">OFUS_LOCUS18692</name>
</gene>
<dbReference type="InterPro" id="IPR047554">
    <property type="entry name" value="BICC1_KH-I_rpt2"/>
</dbReference>
<feature type="compositionally biased region" description="Low complexity" evidence="6">
    <location>
        <begin position="555"/>
        <end position="577"/>
    </location>
</feature>
<evidence type="ECO:0000256" key="1">
    <source>
        <dbReference type="ARBA" id="ARBA00007662"/>
    </source>
</evidence>
<name>A0A8S4PJB2_OWEFU</name>
<feature type="compositionally biased region" description="Low complexity" evidence="6">
    <location>
        <begin position="523"/>
        <end position="539"/>
    </location>
</feature>
<feature type="region of interest" description="Disordered" evidence="6">
    <location>
        <begin position="618"/>
        <end position="650"/>
    </location>
</feature>
<organism evidence="8 9">
    <name type="scientific">Owenia fusiformis</name>
    <name type="common">Polychaete worm</name>
    <dbReference type="NCBI Taxonomy" id="6347"/>
    <lineage>
        <taxon>Eukaryota</taxon>
        <taxon>Metazoa</taxon>
        <taxon>Spiralia</taxon>
        <taxon>Lophotrochozoa</taxon>
        <taxon>Annelida</taxon>
        <taxon>Polychaeta</taxon>
        <taxon>Sedentaria</taxon>
        <taxon>Canalipalpata</taxon>
        <taxon>Sabellida</taxon>
        <taxon>Oweniida</taxon>
        <taxon>Oweniidae</taxon>
        <taxon>Owenia</taxon>
    </lineage>
</organism>
<dbReference type="InterPro" id="IPR013761">
    <property type="entry name" value="SAM/pointed_sf"/>
</dbReference>
<feature type="region of interest" description="Disordered" evidence="6">
    <location>
        <begin position="878"/>
        <end position="939"/>
    </location>
</feature>
<dbReference type="InterPro" id="IPR054727">
    <property type="entry name" value="BICC1_KH"/>
</dbReference>
<dbReference type="Pfam" id="PF22985">
    <property type="entry name" value="KH_BICC1"/>
    <property type="match status" value="2"/>
</dbReference>
<dbReference type="InterPro" id="IPR036612">
    <property type="entry name" value="KH_dom_type_1_sf"/>
</dbReference>
<feature type="compositionally biased region" description="Low complexity" evidence="6">
    <location>
        <begin position="758"/>
        <end position="774"/>
    </location>
</feature>
<feature type="region of interest" description="Disordered" evidence="6">
    <location>
        <begin position="1011"/>
        <end position="1034"/>
    </location>
</feature>
<reference evidence="8" key="1">
    <citation type="submission" date="2022-03" db="EMBL/GenBank/DDBJ databases">
        <authorList>
            <person name="Martin C."/>
        </authorList>
    </citation>
    <scope>NUCLEOTIDE SEQUENCE</scope>
</reference>
<keyword evidence="9" id="KW-1185">Reference proteome</keyword>
<feature type="compositionally biased region" description="Polar residues" evidence="6">
    <location>
        <begin position="540"/>
        <end position="554"/>
    </location>
</feature>
<dbReference type="PROSITE" id="PS50084">
    <property type="entry name" value="KH_TYPE_1"/>
    <property type="match status" value="2"/>
</dbReference>
<dbReference type="PANTHER" id="PTHR10627">
    <property type="entry name" value="SCP160"/>
    <property type="match status" value="1"/>
</dbReference>
<keyword evidence="2" id="KW-0217">Developmental protein</keyword>
<dbReference type="Gene3D" id="3.30.310.270">
    <property type="match status" value="2"/>
</dbReference>
<dbReference type="CDD" id="cd09520">
    <property type="entry name" value="SAM_BICC1"/>
    <property type="match status" value="1"/>
</dbReference>
<dbReference type="Gene3D" id="1.10.150.50">
    <property type="entry name" value="Transcription Factor, Ets-1"/>
    <property type="match status" value="1"/>
</dbReference>
<feature type="compositionally biased region" description="Polar residues" evidence="6">
    <location>
        <begin position="16"/>
        <end position="45"/>
    </location>
</feature>
<evidence type="ECO:0000256" key="6">
    <source>
        <dbReference type="SAM" id="MobiDB-lite"/>
    </source>
</evidence>
<evidence type="ECO:0000259" key="7">
    <source>
        <dbReference type="PROSITE" id="PS50105"/>
    </source>
</evidence>
<dbReference type="AlphaFoldDB" id="A0A8S4PJB2"/>
<proteinExistence type="inferred from homology"/>
<feature type="region of interest" description="Disordered" evidence="6">
    <location>
        <begin position="1"/>
        <end position="53"/>
    </location>
</feature>
<dbReference type="Pfam" id="PF00536">
    <property type="entry name" value="SAM_1"/>
    <property type="match status" value="1"/>
</dbReference>
<dbReference type="InterPro" id="IPR004087">
    <property type="entry name" value="KH_dom"/>
</dbReference>
<protein>
    <recommendedName>
        <fullName evidence="7">SAM domain-containing protein</fullName>
    </recommendedName>
</protein>
<evidence type="ECO:0000256" key="4">
    <source>
        <dbReference type="ARBA" id="ARBA00022884"/>
    </source>
</evidence>
<evidence type="ECO:0000313" key="9">
    <source>
        <dbReference type="Proteomes" id="UP000749559"/>
    </source>
</evidence>
<dbReference type="PROSITE" id="PS50105">
    <property type="entry name" value="SAM_DOMAIN"/>
    <property type="match status" value="1"/>
</dbReference>
<dbReference type="GO" id="GO:0005737">
    <property type="term" value="C:cytoplasm"/>
    <property type="evidence" value="ECO:0007669"/>
    <property type="project" value="TreeGrafter"/>
</dbReference>
<feature type="region of interest" description="Disordered" evidence="6">
    <location>
        <begin position="515"/>
        <end position="587"/>
    </location>
</feature>
<evidence type="ECO:0000256" key="5">
    <source>
        <dbReference type="PROSITE-ProRule" id="PRU00117"/>
    </source>
</evidence>
<dbReference type="Pfam" id="PF00013">
    <property type="entry name" value="KH_1"/>
    <property type="match status" value="2"/>
</dbReference>
<comment type="similarity">
    <text evidence="1">Belongs to the BicC family.</text>
</comment>
<dbReference type="OrthoDB" id="271862at2759"/>
<accession>A0A8S4PJB2</accession>